<proteinExistence type="predicted"/>
<protein>
    <submittedName>
        <fullName evidence="3">Uncharacterized protein</fullName>
    </submittedName>
</protein>
<dbReference type="Proteomes" id="UP000887540">
    <property type="component" value="Unplaced"/>
</dbReference>
<accession>A0A914D8E6</accession>
<dbReference type="AlphaFoldDB" id="A0A914D8E6"/>
<dbReference type="WBParaSite" id="ACRNAN_scaffold2079.g28795.t1">
    <property type="protein sequence ID" value="ACRNAN_scaffold2079.g28795.t1"/>
    <property type="gene ID" value="ACRNAN_scaffold2079.g28795"/>
</dbReference>
<keyword evidence="1" id="KW-0732">Signal</keyword>
<feature type="chain" id="PRO_5036881288" evidence="1">
    <location>
        <begin position="26"/>
        <end position="122"/>
    </location>
</feature>
<evidence type="ECO:0000313" key="2">
    <source>
        <dbReference type="Proteomes" id="UP000887540"/>
    </source>
</evidence>
<evidence type="ECO:0000256" key="1">
    <source>
        <dbReference type="SAM" id="SignalP"/>
    </source>
</evidence>
<feature type="signal peptide" evidence="1">
    <location>
        <begin position="1"/>
        <end position="25"/>
    </location>
</feature>
<name>A0A914D8E6_9BILA</name>
<sequence length="122" mass="13758">MLSRNSGIFLVMISLSLFLVVLSNADTVLIRSKHSKLTDSFVNLETKLHAFDGEPDTPWSGVSGINVPLPLNEIEQKKPDLETLIDHGVIQEVFDDEAPNYASEVMNHLKLRDHTNYIVREK</sequence>
<keyword evidence="2" id="KW-1185">Reference proteome</keyword>
<evidence type="ECO:0000313" key="3">
    <source>
        <dbReference type="WBParaSite" id="ACRNAN_scaffold2079.g28795.t1"/>
    </source>
</evidence>
<organism evidence="2 3">
    <name type="scientific">Acrobeloides nanus</name>
    <dbReference type="NCBI Taxonomy" id="290746"/>
    <lineage>
        <taxon>Eukaryota</taxon>
        <taxon>Metazoa</taxon>
        <taxon>Ecdysozoa</taxon>
        <taxon>Nematoda</taxon>
        <taxon>Chromadorea</taxon>
        <taxon>Rhabditida</taxon>
        <taxon>Tylenchina</taxon>
        <taxon>Cephalobomorpha</taxon>
        <taxon>Cephaloboidea</taxon>
        <taxon>Cephalobidae</taxon>
        <taxon>Acrobeloides</taxon>
    </lineage>
</organism>
<reference evidence="3" key="1">
    <citation type="submission" date="2022-11" db="UniProtKB">
        <authorList>
            <consortium name="WormBaseParasite"/>
        </authorList>
    </citation>
    <scope>IDENTIFICATION</scope>
</reference>